<dbReference type="PANTHER" id="PTHR23502:SF186">
    <property type="entry name" value="MAJOR FACILITATOR SUPERFAMILY (MFS) PROFILE DOMAIN-CONTAINING PROTEIN"/>
    <property type="match status" value="1"/>
</dbReference>
<keyword evidence="3" id="KW-1003">Cell membrane</keyword>
<dbReference type="Proteomes" id="UP000710849">
    <property type="component" value="Unassembled WGS sequence"/>
</dbReference>
<name>A0A9P5HUG5_9HELO</name>
<dbReference type="GeneID" id="62155462"/>
<sequence>MYGKRECEKSLAIASLLPYFGPALGPIFGDIIAQSVGPIDTLVGYYFIRESYTPVLLRRKAKSEAMSTPNSKRTFKIQYWQELFPPFSVGLFRPFQILIRRPLRLKLGVVSWTGYTEVLAQKQHPRQTRVSCSMDGAILIPIGLFWYGWVAEVTGPLAVVDIGASVFTSGNMVVSQGLLVSQLDESGRYGASANAAS</sequence>
<reference evidence="7 8" key="1">
    <citation type="journal article" date="2020" name="Genome Biol. Evol.">
        <title>Comparative genomics of Sclerotiniaceae.</title>
        <authorList>
            <person name="Valero Jimenez C.A."/>
            <person name="Steentjes M."/>
            <person name="Scholten O.E."/>
            <person name="Van Kan J.A.L."/>
        </authorList>
    </citation>
    <scope>NUCLEOTIDE SEQUENCE [LARGE SCALE GENOMIC DNA]</scope>
    <source>
        <strain evidence="7 8">MUCL 94</strain>
    </source>
</reference>
<evidence type="ECO:0000256" key="5">
    <source>
        <dbReference type="ARBA" id="ARBA00022989"/>
    </source>
</evidence>
<evidence type="ECO:0000256" key="4">
    <source>
        <dbReference type="ARBA" id="ARBA00022692"/>
    </source>
</evidence>
<dbReference type="GO" id="GO:0022857">
    <property type="term" value="F:transmembrane transporter activity"/>
    <property type="evidence" value="ECO:0007669"/>
    <property type="project" value="TreeGrafter"/>
</dbReference>
<dbReference type="GO" id="GO:0005886">
    <property type="term" value="C:plasma membrane"/>
    <property type="evidence" value="ECO:0007669"/>
    <property type="project" value="UniProtKB-SubCell"/>
</dbReference>
<keyword evidence="5" id="KW-1133">Transmembrane helix</keyword>
<keyword evidence="6" id="KW-0472">Membrane</keyword>
<evidence type="ECO:0000256" key="2">
    <source>
        <dbReference type="ARBA" id="ARBA00022448"/>
    </source>
</evidence>
<evidence type="ECO:0000313" key="8">
    <source>
        <dbReference type="Proteomes" id="UP000710849"/>
    </source>
</evidence>
<protein>
    <recommendedName>
        <fullName evidence="9">Major facilitator superfamily (MFS) profile domain-containing protein</fullName>
    </recommendedName>
</protein>
<evidence type="ECO:0000256" key="1">
    <source>
        <dbReference type="ARBA" id="ARBA00004651"/>
    </source>
</evidence>
<gene>
    <name evidence="7" type="ORF">EAE97_011875</name>
</gene>
<organism evidence="7 8">
    <name type="scientific">Botrytis byssoidea</name>
    <dbReference type="NCBI Taxonomy" id="139641"/>
    <lineage>
        <taxon>Eukaryota</taxon>
        <taxon>Fungi</taxon>
        <taxon>Dikarya</taxon>
        <taxon>Ascomycota</taxon>
        <taxon>Pezizomycotina</taxon>
        <taxon>Leotiomycetes</taxon>
        <taxon>Helotiales</taxon>
        <taxon>Sclerotiniaceae</taxon>
        <taxon>Botrytis</taxon>
    </lineage>
</organism>
<dbReference type="EMBL" id="RCSW01000043">
    <property type="protein sequence ID" value="KAF7918420.1"/>
    <property type="molecule type" value="Genomic_DNA"/>
</dbReference>
<evidence type="ECO:0008006" key="9">
    <source>
        <dbReference type="Google" id="ProtNLM"/>
    </source>
</evidence>
<evidence type="ECO:0000256" key="3">
    <source>
        <dbReference type="ARBA" id="ARBA00022475"/>
    </source>
</evidence>
<dbReference type="PANTHER" id="PTHR23502">
    <property type="entry name" value="MAJOR FACILITATOR SUPERFAMILY"/>
    <property type="match status" value="1"/>
</dbReference>
<dbReference type="AlphaFoldDB" id="A0A9P5HUG5"/>
<keyword evidence="4" id="KW-0812">Transmembrane</keyword>
<dbReference type="RefSeq" id="XP_038726785.1">
    <property type="nucleotide sequence ID" value="XM_038882389.1"/>
</dbReference>
<evidence type="ECO:0000256" key="6">
    <source>
        <dbReference type="ARBA" id="ARBA00023136"/>
    </source>
</evidence>
<comment type="caution">
    <text evidence="7">The sequence shown here is derived from an EMBL/GenBank/DDBJ whole genome shotgun (WGS) entry which is preliminary data.</text>
</comment>
<proteinExistence type="predicted"/>
<evidence type="ECO:0000313" key="7">
    <source>
        <dbReference type="EMBL" id="KAF7918420.1"/>
    </source>
</evidence>
<comment type="subcellular location">
    <subcellularLocation>
        <location evidence="1">Cell membrane</location>
        <topology evidence="1">Multi-pass membrane protein</topology>
    </subcellularLocation>
</comment>
<keyword evidence="2" id="KW-0813">Transport</keyword>
<accession>A0A9P5HUG5</accession>
<keyword evidence="8" id="KW-1185">Reference proteome</keyword>